<proteinExistence type="predicted"/>
<dbReference type="SUPFAM" id="SSF46785">
    <property type="entry name" value="Winged helix' DNA-binding domain"/>
    <property type="match status" value="1"/>
</dbReference>
<dbReference type="PANTHER" id="PTHR33164:SF43">
    <property type="entry name" value="HTH-TYPE TRANSCRIPTIONAL REPRESSOR YETL"/>
    <property type="match status" value="1"/>
</dbReference>
<protein>
    <recommendedName>
        <fullName evidence="4">HTH marR-type domain-containing protein</fullName>
    </recommendedName>
</protein>
<dbReference type="EMBL" id="CP014924">
    <property type="protein sequence ID" value="ANZ66321.1"/>
    <property type="molecule type" value="Genomic_DNA"/>
</dbReference>
<dbReference type="AlphaFoldDB" id="A0A1B2IWB9"/>
<gene>
    <name evidence="5" type="ORF">AYR63_03660</name>
</gene>
<keyword evidence="2" id="KW-0238">DNA-binding</keyword>
<organism evidence="5 6">
    <name type="scientific">Secundilactobacillus paracollinoides</name>
    <dbReference type="NCBI Taxonomy" id="240427"/>
    <lineage>
        <taxon>Bacteria</taxon>
        <taxon>Bacillati</taxon>
        <taxon>Bacillota</taxon>
        <taxon>Bacilli</taxon>
        <taxon>Lactobacillales</taxon>
        <taxon>Lactobacillaceae</taxon>
        <taxon>Secundilactobacillus</taxon>
    </lineage>
</organism>
<dbReference type="InterPro" id="IPR000835">
    <property type="entry name" value="HTH_MarR-typ"/>
</dbReference>
<dbReference type="SMART" id="SM00347">
    <property type="entry name" value="HTH_MARR"/>
    <property type="match status" value="1"/>
</dbReference>
<evidence type="ECO:0000256" key="2">
    <source>
        <dbReference type="ARBA" id="ARBA00023125"/>
    </source>
</evidence>
<dbReference type="GO" id="GO:0006950">
    <property type="term" value="P:response to stress"/>
    <property type="evidence" value="ECO:0007669"/>
    <property type="project" value="TreeGrafter"/>
</dbReference>
<keyword evidence="6" id="KW-1185">Reference proteome</keyword>
<sequence>MTKETLNTKTFGQLFTIYTQAFLQNRSIDDLGMTRLQAMALRNVFENSGMTMTQLAQVIGISSSQLTRLVATLEERGLVARKRNPENRRVVNVYRTEKGAALVKGHLDLTENRLAGYLTRLDAADQEKLIAYMRGSIELMVKAGIIDPEIVTRLEK</sequence>
<dbReference type="Gene3D" id="1.10.10.10">
    <property type="entry name" value="Winged helix-like DNA-binding domain superfamily/Winged helix DNA-binding domain"/>
    <property type="match status" value="1"/>
</dbReference>
<evidence type="ECO:0000259" key="4">
    <source>
        <dbReference type="PROSITE" id="PS50995"/>
    </source>
</evidence>
<evidence type="ECO:0000256" key="1">
    <source>
        <dbReference type="ARBA" id="ARBA00023015"/>
    </source>
</evidence>
<dbReference type="PRINTS" id="PR00598">
    <property type="entry name" value="HTHMARR"/>
</dbReference>
<dbReference type="InterPro" id="IPR036390">
    <property type="entry name" value="WH_DNA-bd_sf"/>
</dbReference>
<dbReference type="GO" id="GO:0003700">
    <property type="term" value="F:DNA-binding transcription factor activity"/>
    <property type="evidence" value="ECO:0007669"/>
    <property type="project" value="InterPro"/>
</dbReference>
<evidence type="ECO:0000256" key="3">
    <source>
        <dbReference type="ARBA" id="ARBA00023163"/>
    </source>
</evidence>
<dbReference type="InterPro" id="IPR036388">
    <property type="entry name" value="WH-like_DNA-bd_sf"/>
</dbReference>
<keyword evidence="3" id="KW-0804">Transcription</keyword>
<dbReference type="RefSeq" id="WP_065901695.1">
    <property type="nucleotide sequence ID" value="NZ_CP014915.1"/>
</dbReference>
<keyword evidence="1" id="KW-0805">Transcription regulation</keyword>
<dbReference type="InterPro" id="IPR039422">
    <property type="entry name" value="MarR/SlyA-like"/>
</dbReference>
<dbReference type="InterPro" id="IPR023187">
    <property type="entry name" value="Tscrpt_reg_MarR-type_CS"/>
</dbReference>
<dbReference type="PROSITE" id="PS50995">
    <property type="entry name" value="HTH_MARR_2"/>
    <property type="match status" value="1"/>
</dbReference>
<feature type="domain" description="HTH marR-type" evidence="4">
    <location>
        <begin position="1"/>
        <end position="138"/>
    </location>
</feature>
<evidence type="ECO:0000313" key="6">
    <source>
        <dbReference type="Proteomes" id="UP000093267"/>
    </source>
</evidence>
<dbReference type="Proteomes" id="UP000093267">
    <property type="component" value="Chromosome"/>
</dbReference>
<dbReference type="GO" id="GO:0003677">
    <property type="term" value="F:DNA binding"/>
    <property type="evidence" value="ECO:0007669"/>
    <property type="project" value="UniProtKB-KW"/>
</dbReference>
<accession>A0A1B2IWB9</accession>
<dbReference type="PROSITE" id="PS01117">
    <property type="entry name" value="HTH_MARR_1"/>
    <property type="match status" value="1"/>
</dbReference>
<dbReference type="PANTHER" id="PTHR33164">
    <property type="entry name" value="TRANSCRIPTIONAL REGULATOR, MARR FAMILY"/>
    <property type="match status" value="1"/>
</dbReference>
<evidence type="ECO:0000313" key="5">
    <source>
        <dbReference type="EMBL" id="ANZ66321.1"/>
    </source>
</evidence>
<name>A0A1B2IWB9_9LACO</name>
<dbReference type="STRING" id="240427.AYR62_12435"/>
<reference evidence="5 6" key="1">
    <citation type="submission" date="2016-03" db="EMBL/GenBank/DDBJ databases">
        <title>Pediococcus and Lactobacillus from brewery environment - whole genome sequencing and assembly.</title>
        <authorList>
            <person name="Behr J."/>
            <person name="Geissler A.J."/>
            <person name="Vogel R.F."/>
        </authorList>
    </citation>
    <scope>NUCLEOTIDE SEQUENCE [LARGE SCALE GENOMIC DNA]</scope>
    <source>
        <strain evidence="5 6">TMW 1.1995</strain>
    </source>
</reference>
<dbReference type="Pfam" id="PF01047">
    <property type="entry name" value="MarR"/>
    <property type="match status" value="1"/>
</dbReference>
<dbReference type="KEGG" id="lpd:AYR62_12435"/>